<dbReference type="GeneID" id="59293006"/>
<dbReference type="OrthoDB" id="5288318at2759"/>
<gene>
    <name evidence="2" type="ORF">HO173_011364</name>
</gene>
<feature type="compositionally biased region" description="Pro residues" evidence="1">
    <location>
        <begin position="199"/>
        <end position="208"/>
    </location>
</feature>
<name>A0A8H6FJM8_9LECA</name>
<evidence type="ECO:0000313" key="3">
    <source>
        <dbReference type="Proteomes" id="UP000578531"/>
    </source>
</evidence>
<reference evidence="2 3" key="1">
    <citation type="journal article" date="2020" name="Genomics">
        <title>Complete, high-quality genomes from long-read metagenomic sequencing of two wolf lichen thalli reveals enigmatic genome architecture.</title>
        <authorList>
            <person name="McKenzie S.K."/>
            <person name="Walston R.F."/>
            <person name="Allen J.L."/>
        </authorList>
    </citation>
    <scope>NUCLEOTIDE SEQUENCE [LARGE SCALE GENOMIC DNA]</scope>
    <source>
        <strain evidence="2">WasteWater2</strain>
    </source>
</reference>
<dbReference type="RefSeq" id="XP_037159909.1">
    <property type="nucleotide sequence ID" value="XM_037313244.1"/>
</dbReference>
<accession>A0A8H6FJM8</accession>
<dbReference type="EMBL" id="JACCJC010000070">
    <property type="protein sequence ID" value="KAF6229717.1"/>
    <property type="molecule type" value="Genomic_DNA"/>
</dbReference>
<organism evidence="2 3">
    <name type="scientific">Letharia columbiana</name>
    <dbReference type="NCBI Taxonomy" id="112416"/>
    <lineage>
        <taxon>Eukaryota</taxon>
        <taxon>Fungi</taxon>
        <taxon>Dikarya</taxon>
        <taxon>Ascomycota</taxon>
        <taxon>Pezizomycotina</taxon>
        <taxon>Lecanoromycetes</taxon>
        <taxon>OSLEUM clade</taxon>
        <taxon>Lecanoromycetidae</taxon>
        <taxon>Lecanorales</taxon>
        <taxon>Lecanorineae</taxon>
        <taxon>Parmeliaceae</taxon>
        <taxon>Letharia</taxon>
    </lineage>
</organism>
<feature type="compositionally biased region" description="Pro residues" evidence="1">
    <location>
        <begin position="216"/>
        <end position="231"/>
    </location>
</feature>
<comment type="caution">
    <text evidence="2">The sequence shown here is derived from an EMBL/GenBank/DDBJ whole genome shotgun (WGS) entry which is preliminary data.</text>
</comment>
<feature type="compositionally biased region" description="Low complexity" evidence="1">
    <location>
        <begin position="232"/>
        <end position="264"/>
    </location>
</feature>
<evidence type="ECO:0000256" key="1">
    <source>
        <dbReference type="SAM" id="MobiDB-lite"/>
    </source>
</evidence>
<feature type="compositionally biased region" description="Basic and acidic residues" evidence="1">
    <location>
        <begin position="45"/>
        <end position="54"/>
    </location>
</feature>
<keyword evidence="3" id="KW-1185">Reference proteome</keyword>
<dbReference type="AlphaFoldDB" id="A0A8H6FJM8"/>
<sequence>MVVFVDLEDDVPDDPHADPNEPRGFSSLRKHHLGDRSTAEVTANGHDEHVEERPNPNINSFSAALGAYPIVTQLAHNVDLNTLDALSRTCRQIRANLLQYRTRLVQQTLRCENEFRDARSSESEKPGQKWHILGEAGHLVSGKVSACARDLVSDCRRCGRIVCRVRPIHFRLPFTPPGYHCVPPSYAKRPTPHRTAHPNPHPPRPSPPATAVSAPPASPPPSPSSPPPLAPARPASTSAPPAAPASQPRTRRTAACGRGARGSRPVTGAWGPGSGRGTRASSARGGGGVRGRWMWRWSLSAAAVGAGTGVMVV</sequence>
<feature type="region of interest" description="Disordered" evidence="1">
    <location>
        <begin position="185"/>
        <end position="288"/>
    </location>
</feature>
<proteinExistence type="predicted"/>
<dbReference type="Proteomes" id="UP000578531">
    <property type="component" value="Unassembled WGS sequence"/>
</dbReference>
<feature type="region of interest" description="Disordered" evidence="1">
    <location>
        <begin position="8"/>
        <end position="55"/>
    </location>
</feature>
<evidence type="ECO:0000313" key="2">
    <source>
        <dbReference type="EMBL" id="KAF6229717.1"/>
    </source>
</evidence>
<protein>
    <submittedName>
        <fullName evidence="2">Uncharacterized protein</fullName>
    </submittedName>
</protein>